<dbReference type="Proteomes" id="UP000005025">
    <property type="component" value="Unassembled WGS sequence"/>
</dbReference>
<dbReference type="EMBL" id="AGRJ01000028">
    <property type="protein sequence ID" value="EHO54093.1"/>
    <property type="molecule type" value="Genomic_DNA"/>
</dbReference>
<proteinExistence type="predicted"/>
<gene>
    <name evidence="1" type="ORF">HMPREF9104_00261</name>
</gene>
<evidence type="ECO:0000313" key="2">
    <source>
        <dbReference type="Proteomes" id="UP000005025"/>
    </source>
</evidence>
<comment type="caution">
    <text evidence="1">The sequence shown here is derived from an EMBL/GenBank/DDBJ whole genome shotgun (WGS) entry which is preliminary data.</text>
</comment>
<dbReference type="STRING" id="797516.HMPREF9104_00261"/>
<protein>
    <submittedName>
        <fullName evidence="1">Uncharacterized protein</fullName>
    </submittedName>
</protein>
<accession>H1LCE8</accession>
<organism evidence="1 2">
    <name type="scientific">Lentilactobacillus kisonensis F0435</name>
    <dbReference type="NCBI Taxonomy" id="797516"/>
    <lineage>
        <taxon>Bacteria</taxon>
        <taxon>Bacillati</taxon>
        <taxon>Bacillota</taxon>
        <taxon>Bacilli</taxon>
        <taxon>Lactobacillales</taxon>
        <taxon>Lactobacillaceae</taxon>
        <taxon>Lentilactobacillus</taxon>
    </lineage>
</organism>
<reference evidence="1 2" key="1">
    <citation type="submission" date="2011-09" db="EMBL/GenBank/DDBJ databases">
        <authorList>
            <person name="Weinstock G."/>
            <person name="Sodergren E."/>
            <person name="Clifton S."/>
            <person name="Fulton L."/>
            <person name="Fulton B."/>
            <person name="Courtney L."/>
            <person name="Fronick C."/>
            <person name="Harrison M."/>
            <person name="Strong C."/>
            <person name="Farmer C."/>
            <person name="Delahaunty K."/>
            <person name="Markovic C."/>
            <person name="Hall O."/>
            <person name="Minx P."/>
            <person name="Tomlinson C."/>
            <person name="Mitreva M."/>
            <person name="Hou S."/>
            <person name="Chen J."/>
            <person name="Wollam A."/>
            <person name="Pepin K.H."/>
            <person name="Johnson M."/>
            <person name="Bhonagiri V."/>
            <person name="Zhang X."/>
            <person name="Suruliraj S."/>
            <person name="Warren W."/>
            <person name="Chinwalla A."/>
            <person name="Mardis E.R."/>
            <person name="Wilson R.K."/>
        </authorList>
    </citation>
    <scope>NUCLEOTIDE SEQUENCE [LARGE SCALE GENOMIC DNA]</scope>
    <source>
        <strain evidence="1 2">F0435</strain>
    </source>
</reference>
<name>H1LCE8_9LACO</name>
<evidence type="ECO:0000313" key="1">
    <source>
        <dbReference type="EMBL" id="EHO54093.1"/>
    </source>
</evidence>
<dbReference type="HOGENOM" id="CLU_201139_1_0_9"/>
<dbReference type="AlphaFoldDB" id="H1LCE8"/>
<sequence>MRNQAVRDWSLSFFRQKSWFWIFGGEGFRCKSLLGVARFHNVA</sequence>